<feature type="compositionally biased region" description="Acidic residues" evidence="1">
    <location>
        <begin position="23"/>
        <end position="38"/>
    </location>
</feature>
<dbReference type="EMBL" id="JANBVO010000018">
    <property type="protein sequence ID" value="KAJ9143887.1"/>
    <property type="molecule type" value="Genomic_DNA"/>
</dbReference>
<evidence type="ECO:0000313" key="3">
    <source>
        <dbReference type="Proteomes" id="UP001174694"/>
    </source>
</evidence>
<feature type="compositionally biased region" description="Basic and acidic residues" evidence="1">
    <location>
        <begin position="1"/>
        <end position="13"/>
    </location>
</feature>
<sequence length="200" mass="23554">MPRYETYHEEQKMLRHSRKPYDRDEEDNDVPVADDDEPDRWNLDDLRDTLEEETVELDDNPWNPNNYNNNCAYMGVAHISGHDLEGVEDEFGDIPAEDEWGVDEERFGRVLDDHGIAVRESPPPEEYLDDGGRACVAYELEEEGYWHVVEVERGNDERNMTYRDYQGQANGRDVTEDVRAAERRLYFYVPDEQEEQDDSN</sequence>
<proteinExistence type="predicted"/>
<comment type="caution">
    <text evidence="2">The sequence shown here is derived from an EMBL/GenBank/DDBJ whole genome shotgun (WGS) entry which is preliminary data.</text>
</comment>
<dbReference type="AlphaFoldDB" id="A0AA38RBB3"/>
<evidence type="ECO:0000313" key="2">
    <source>
        <dbReference type="EMBL" id="KAJ9143887.1"/>
    </source>
</evidence>
<gene>
    <name evidence="2" type="ORF">NKR23_g6466</name>
</gene>
<dbReference type="Proteomes" id="UP001174694">
    <property type="component" value="Unassembled WGS sequence"/>
</dbReference>
<name>A0AA38RBB3_9PEZI</name>
<keyword evidence="3" id="KW-1185">Reference proteome</keyword>
<accession>A0AA38RBB3</accession>
<reference evidence="2" key="1">
    <citation type="submission" date="2022-07" db="EMBL/GenBank/DDBJ databases">
        <title>Fungi with potential for degradation of polypropylene.</title>
        <authorList>
            <person name="Gostincar C."/>
        </authorList>
    </citation>
    <scope>NUCLEOTIDE SEQUENCE</scope>
    <source>
        <strain evidence="2">EXF-13308</strain>
    </source>
</reference>
<protein>
    <submittedName>
        <fullName evidence="2">Uncharacterized protein</fullName>
    </submittedName>
</protein>
<feature type="region of interest" description="Disordered" evidence="1">
    <location>
        <begin position="1"/>
        <end position="41"/>
    </location>
</feature>
<evidence type="ECO:0000256" key="1">
    <source>
        <dbReference type="SAM" id="MobiDB-lite"/>
    </source>
</evidence>
<organism evidence="2 3">
    <name type="scientific">Pleurostoma richardsiae</name>
    <dbReference type="NCBI Taxonomy" id="41990"/>
    <lineage>
        <taxon>Eukaryota</taxon>
        <taxon>Fungi</taxon>
        <taxon>Dikarya</taxon>
        <taxon>Ascomycota</taxon>
        <taxon>Pezizomycotina</taxon>
        <taxon>Sordariomycetes</taxon>
        <taxon>Sordariomycetidae</taxon>
        <taxon>Calosphaeriales</taxon>
        <taxon>Pleurostomataceae</taxon>
        <taxon>Pleurostoma</taxon>
    </lineage>
</organism>